<keyword evidence="4" id="KW-0677">Repeat</keyword>
<dbReference type="Gene3D" id="1.10.1060.10">
    <property type="entry name" value="Alpha-helical ferredoxin"/>
    <property type="match status" value="1"/>
</dbReference>
<dbReference type="PANTHER" id="PTHR47153">
    <property type="entry name" value="LACTATE UTILIZATION PROTEIN B"/>
    <property type="match status" value="1"/>
</dbReference>
<keyword evidence="6" id="KW-0408">Iron</keyword>
<dbReference type="PANTHER" id="PTHR47153:SF2">
    <property type="entry name" value="LACTATE UTILIZATION PROTEIN B"/>
    <property type="match status" value="1"/>
</dbReference>
<dbReference type="RefSeq" id="WP_104763090.1">
    <property type="nucleotide sequence ID" value="NZ_FZPM01000013.1"/>
</dbReference>
<evidence type="ECO:0000256" key="7">
    <source>
        <dbReference type="ARBA" id="ARBA00023014"/>
    </source>
</evidence>
<sequence>MSANIYYSDNEYQQSITTHLADSQLRTNLKSSMDTLKNNRQKLIRTRYYNWEGLRELGKEIKQRALSKLPELLERFEARATERGIKVHWAKNSQEANEIIYNLAKEKNVSTILKGKSMASEEIHLNAYLKEKGIKAIETDLGELIIQLINEPPVHIVVPAIHKNRNQIGEIFEKNLKVRFTNVPEELNGIARNYLREQFKGFKMGLTGVNFAIANEGAIWLLENEGNGRMSSTACDIHVAICGIEKIVESFEDACILDTLLVPSATGAPITCYNNIISSPRKTHELDGPKEVHIILLDNNRSNMLSQPHFYKALSCIRCGTCLNHCPVYDKIGGHSYLVTYPGPIGEVISPQIFGLDNCGYMTNLCSLCGRCTEKCPVKIPLAELIRDLRSEKIGQGRKKVAGYSNIKRDDNEQKMMTEFSRVATSGMLWRIGFKALHFISPLLKFLAQTQIAQKSMLGKWMQNHELPQLNGNLHAKVKRLKGVIYE</sequence>
<evidence type="ECO:0000313" key="9">
    <source>
        <dbReference type="EMBL" id="RDU72943.1"/>
    </source>
</evidence>
<organism evidence="9 10">
    <name type="scientific">Helicobacter aurati</name>
    <dbReference type="NCBI Taxonomy" id="137778"/>
    <lineage>
        <taxon>Bacteria</taxon>
        <taxon>Pseudomonadati</taxon>
        <taxon>Campylobacterota</taxon>
        <taxon>Epsilonproteobacteria</taxon>
        <taxon>Campylobacterales</taxon>
        <taxon>Helicobacteraceae</taxon>
        <taxon>Helicobacter</taxon>
    </lineage>
</organism>
<dbReference type="Pfam" id="PF11870">
    <property type="entry name" value="LutB_C"/>
    <property type="match status" value="1"/>
</dbReference>
<dbReference type="InterPro" id="IPR024185">
    <property type="entry name" value="FTHF_cligase-like_sf"/>
</dbReference>
<dbReference type="Gene3D" id="3.40.50.10420">
    <property type="entry name" value="NagB/RpiA/CoA transferase-like"/>
    <property type="match status" value="1"/>
</dbReference>
<evidence type="ECO:0000313" key="10">
    <source>
        <dbReference type="Proteomes" id="UP000256424"/>
    </source>
</evidence>
<keyword evidence="3" id="KW-0479">Metal-binding</keyword>
<dbReference type="GO" id="GO:0006089">
    <property type="term" value="P:lactate metabolic process"/>
    <property type="evidence" value="ECO:0007669"/>
    <property type="project" value="InterPro"/>
</dbReference>
<evidence type="ECO:0000256" key="2">
    <source>
        <dbReference type="ARBA" id="ARBA00022485"/>
    </source>
</evidence>
<feature type="domain" description="4Fe-4S ferredoxin-type" evidence="8">
    <location>
        <begin position="306"/>
        <end position="337"/>
    </location>
</feature>
<evidence type="ECO:0000259" key="8">
    <source>
        <dbReference type="PROSITE" id="PS51379"/>
    </source>
</evidence>
<keyword evidence="1" id="KW-0813">Transport</keyword>
<dbReference type="PROSITE" id="PS00198">
    <property type="entry name" value="4FE4S_FER_1"/>
    <property type="match status" value="1"/>
</dbReference>
<keyword evidence="7" id="KW-0411">Iron-sulfur</keyword>
<dbReference type="AlphaFoldDB" id="A0A3D8J638"/>
<dbReference type="InterPro" id="IPR003741">
    <property type="entry name" value="LUD_dom"/>
</dbReference>
<keyword evidence="5" id="KW-0249">Electron transport</keyword>
<dbReference type="InterPro" id="IPR009051">
    <property type="entry name" value="Helical_ferredxn"/>
</dbReference>
<protein>
    <submittedName>
        <fullName evidence="9">Iron-sulfur cluster-binding protein</fullName>
    </submittedName>
</protein>
<evidence type="ECO:0000256" key="3">
    <source>
        <dbReference type="ARBA" id="ARBA00022723"/>
    </source>
</evidence>
<dbReference type="GO" id="GO:0046872">
    <property type="term" value="F:metal ion binding"/>
    <property type="evidence" value="ECO:0007669"/>
    <property type="project" value="UniProtKB-KW"/>
</dbReference>
<dbReference type="EMBL" id="NXLW01000004">
    <property type="protein sequence ID" value="RDU72943.1"/>
    <property type="molecule type" value="Genomic_DNA"/>
</dbReference>
<accession>A0A3D8J638</accession>
<dbReference type="GO" id="GO:0051539">
    <property type="term" value="F:4 iron, 4 sulfur cluster binding"/>
    <property type="evidence" value="ECO:0007669"/>
    <property type="project" value="UniProtKB-KW"/>
</dbReference>
<dbReference type="InterPro" id="IPR017896">
    <property type="entry name" value="4Fe4S_Fe-S-bd"/>
</dbReference>
<proteinExistence type="predicted"/>
<dbReference type="Proteomes" id="UP000256424">
    <property type="component" value="Unassembled WGS sequence"/>
</dbReference>
<comment type="caution">
    <text evidence="9">The sequence shown here is derived from an EMBL/GenBank/DDBJ whole genome shotgun (WGS) entry which is preliminary data.</text>
</comment>
<dbReference type="InterPro" id="IPR004452">
    <property type="entry name" value="LutB/LldF"/>
</dbReference>
<keyword evidence="10" id="KW-1185">Reference proteome</keyword>
<dbReference type="Pfam" id="PF13183">
    <property type="entry name" value="Fer4_8"/>
    <property type="match status" value="1"/>
</dbReference>
<keyword evidence="2" id="KW-0004">4Fe-4S</keyword>
<dbReference type="InterPro" id="IPR017900">
    <property type="entry name" value="4Fe4S_Fe_S_CS"/>
</dbReference>
<reference evidence="9 10" key="1">
    <citation type="submission" date="2018-04" db="EMBL/GenBank/DDBJ databases">
        <title>Novel Campyloabacter and Helicobacter Species and Strains.</title>
        <authorList>
            <person name="Mannion A.J."/>
            <person name="Shen Z."/>
            <person name="Fox J.G."/>
        </authorList>
    </citation>
    <scope>NUCLEOTIDE SEQUENCE [LARGE SCALE GENOMIC DNA]</scope>
    <source>
        <strain evidence="9 10">MIT 97-5075</strain>
    </source>
</reference>
<dbReference type="OrthoDB" id="5289041at2"/>
<dbReference type="Pfam" id="PF02589">
    <property type="entry name" value="LUD_dom"/>
    <property type="match status" value="1"/>
</dbReference>
<dbReference type="SUPFAM" id="SSF46548">
    <property type="entry name" value="alpha-helical ferredoxin"/>
    <property type="match status" value="1"/>
</dbReference>
<dbReference type="PROSITE" id="PS51379">
    <property type="entry name" value="4FE4S_FER_2"/>
    <property type="match status" value="1"/>
</dbReference>
<evidence type="ECO:0000256" key="4">
    <source>
        <dbReference type="ARBA" id="ARBA00022737"/>
    </source>
</evidence>
<dbReference type="NCBIfam" id="TIGR00273">
    <property type="entry name" value="LutB/LldF family L-lactate oxidation iron-sulfur protein"/>
    <property type="match status" value="1"/>
</dbReference>
<gene>
    <name evidence="9" type="ORF">CQA66_03435</name>
</gene>
<evidence type="ECO:0000256" key="5">
    <source>
        <dbReference type="ARBA" id="ARBA00022982"/>
    </source>
</evidence>
<dbReference type="InterPro" id="IPR024569">
    <property type="entry name" value="LutB_C"/>
</dbReference>
<dbReference type="InterPro" id="IPR037171">
    <property type="entry name" value="NagB/RpiA_transferase-like"/>
</dbReference>
<evidence type="ECO:0000256" key="6">
    <source>
        <dbReference type="ARBA" id="ARBA00023004"/>
    </source>
</evidence>
<dbReference type="SUPFAM" id="SSF100950">
    <property type="entry name" value="NagB/RpiA/CoA transferase-like"/>
    <property type="match status" value="1"/>
</dbReference>
<evidence type="ECO:0000256" key="1">
    <source>
        <dbReference type="ARBA" id="ARBA00022448"/>
    </source>
</evidence>
<name>A0A3D8J638_9HELI</name>